<evidence type="ECO:0000313" key="12">
    <source>
        <dbReference type="EMBL" id="MBC8176550.1"/>
    </source>
</evidence>
<dbReference type="PANTHER" id="PTHR11933:SF5">
    <property type="entry name" value="MITOCHONDRIAL TRNA-SPECIFIC 2-THIOURIDYLASE 1"/>
    <property type="match status" value="1"/>
</dbReference>
<feature type="site" description="Interaction with tRNA" evidence="9">
    <location>
        <position position="121"/>
    </location>
</feature>
<dbReference type="InterPro" id="IPR014729">
    <property type="entry name" value="Rossmann-like_a/b/a_fold"/>
</dbReference>
<dbReference type="AlphaFoldDB" id="A0A8J6MXF8"/>
<evidence type="ECO:0000256" key="1">
    <source>
        <dbReference type="ARBA" id="ARBA00022555"/>
    </source>
</evidence>
<keyword evidence="7" id="KW-1015">Disulfide bond</keyword>
<evidence type="ECO:0000256" key="6">
    <source>
        <dbReference type="ARBA" id="ARBA00022884"/>
    </source>
</evidence>
<dbReference type="GO" id="GO:0000049">
    <property type="term" value="F:tRNA binding"/>
    <property type="evidence" value="ECO:0007669"/>
    <property type="project" value="UniProtKB-KW"/>
</dbReference>
<keyword evidence="9" id="KW-0963">Cytoplasm</keyword>
<keyword evidence="5 9" id="KW-0067">ATP-binding</keyword>
<evidence type="ECO:0000256" key="3">
    <source>
        <dbReference type="ARBA" id="ARBA00022694"/>
    </source>
</evidence>
<sequence>MDQPSDIAVALSGGVDSSFAAAVLKEAGWEVYGVHFLLPSPSSVVNDRIAGVTRITEHLGIPLEIIDIRDDFENLVINPFVTAYLKGLTPNPCVSCNPLIKFEQMHRYVLENEIHCLATGHYVRLGKEEEGMRLLRGRDSTKDQSYFLHRLGQTYLSRAVFPLGEMTKDEVRIRARDMGLPCHSSPESQEICFISGMDYRRFMEQRHGVMVRKNGAIVNSEGEVLGEHQGIHGYTIGQRHGLGIASPRPYYVKEIRPEVNQVVVGRKEDLFSVTVDAGDFSWIGKTPPKGVFKAQAQIRYRHKAASGLLEVLSPDEIRFVFEKPQWGLTPGQALACYDGDRLLGGGWIAK</sequence>
<dbReference type="PANTHER" id="PTHR11933">
    <property type="entry name" value="TRNA 5-METHYLAMINOMETHYL-2-THIOURIDYLATE -METHYLTRANSFERASE"/>
    <property type="match status" value="1"/>
</dbReference>
<dbReference type="FunFam" id="2.30.30.280:FF:000001">
    <property type="entry name" value="tRNA-specific 2-thiouridylase MnmA"/>
    <property type="match status" value="1"/>
</dbReference>
<evidence type="ECO:0000313" key="13">
    <source>
        <dbReference type="Proteomes" id="UP000650524"/>
    </source>
</evidence>
<dbReference type="Pfam" id="PF20259">
    <property type="entry name" value="tRNA_Me_trans_M"/>
    <property type="match status" value="1"/>
</dbReference>
<dbReference type="Gene3D" id="3.40.50.620">
    <property type="entry name" value="HUPs"/>
    <property type="match status" value="1"/>
</dbReference>
<dbReference type="InterPro" id="IPR023382">
    <property type="entry name" value="MnmA-like_central_sf"/>
</dbReference>
<dbReference type="InterPro" id="IPR046884">
    <property type="entry name" value="MnmA-like_central"/>
</dbReference>
<dbReference type="EMBL" id="JACNJD010000143">
    <property type="protein sequence ID" value="MBC8176550.1"/>
    <property type="molecule type" value="Genomic_DNA"/>
</dbReference>
<comment type="similarity">
    <text evidence="9">Belongs to the MnmA/TRMU family.</text>
</comment>
<protein>
    <recommendedName>
        <fullName evidence="9">tRNA-specific 2-thiouridylase MnmA</fullName>
        <ecNumber evidence="9">2.8.1.13</ecNumber>
    </recommendedName>
</protein>
<evidence type="ECO:0000256" key="4">
    <source>
        <dbReference type="ARBA" id="ARBA00022741"/>
    </source>
</evidence>
<dbReference type="Gene3D" id="2.30.30.280">
    <property type="entry name" value="Adenine nucleotide alpha hydrolases-like domains"/>
    <property type="match status" value="1"/>
</dbReference>
<feature type="active site" description="Cysteine persulfide intermediate" evidence="9">
    <location>
        <position position="192"/>
    </location>
</feature>
<feature type="region of interest" description="Interaction with tRNA" evidence="9">
    <location>
        <begin position="142"/>
        <end position="144"/>
    </location>
</feature>
<dbReference type="Pfam" id="PF03054">
    <property type="entry name" value="tRNA_Me_trans"/>
    <property type="match status" value="1"/>
</dbReference>
<organism evidence="12 13">
    <name type="scientific">Candidatus Desulfacyla euxinica</name>
    <dbReference type="NCBI Taxonomy" id="2841693"/>
    <lineage>
        <taxon>Bacteria</taxon>
        <taxon>Deltaproteobacteria</taxon>
        <taxon>Candidatus Desulfacyla</taxon>
    </lineage>
</organism>
<reference evidence="12 13" key="1">
    <citation type="submission" date="2020-08" db="EMBL/GenBank/DDBJ databases">
        <title>Bridging the membrane lipid divide: bacteria of the FCB group superphylum have the potential to synthesize archaeal ether lipids.</title>
        <authorList>
            <person name="Villanueva L."/>
            <person name="Von Meijenfeldt F.A.B."/>
            <person name="Westbye A.B."/>
            <person name="Yadav S."/>
            <person name="Hopmans E.C."/>
            <person name="Dutilh B.E."/>
            <person name="Sinninghe Damste J.S."/>
        </authorList>
    </citation>
    <scope>NUCLEOTIDE SEQUENCE [LARGE SCALE GENOMIC DNA]</scope>
    <source>
        <strain evidence="12">NIOZ-UU27</strain>
    </source>
</reference>
<keyword evidence="1 9" id="KW-0820">tRNA-binding</keyword>
<keyword evidence="6 9" id="KW-0694">RNA-binding</keyword>
<dbReference type="GO" id="GO:0005524">
    <property type="term" value="F:ATP binding"/>
    <property type="evidence" value="ECO:0007669"/>
    <property type="project" value="UniProtKB-KW"/>
</dbReference>
<feature type="region of interest" description="Interaction with tRNA" evidence="9">
    <location>
        <begin position="299"/>
        <end position="300"/>
    </location>
</feature>
<comment type="caution">
    <text evidence="12">The sequence shown here is derived from an EMBL/GenBank/DDBJ whole genome shotgun (WGS) entry which is preliminary data.</text>
</comment>
<feature type="site" description="Interaction with tRNA" evidence="9">
    <location>
        <position position="332"/>
    </location>
</feature>
<dbReference type="HAMAP" id="MF_00144">
    <property type="entry name" value="tRNA_thiouridyl_MnmA"/>
    <property type="match status" value="1"/>
</dbReference>
<dbReference type="Gene3D" id="2.40.30.10">
    <property type="entry name" value="Translation factors"/>
    <property type="match status" value="1"/>
</dbReference>
<gene>
    <name evidence="9 12" type="primary">mnmA</name>
    <name evidence="12" type="ORF">H8E19_04020</name>
</gene>
<dbReference type="SUPFAM" id="SSF52402">
    <property type="entry name" value="Adenine nucleotide alpha hydrolases-like"/>
    <property type="match status" value="1"/>
</dbReference>
<keyword evidence="4 9" id="KW-0547">Nucleotide-binding</keyword>
<dbReference type="CDD" id="cd01998">
    <property type="entry name" value="MnmA_TRMU-like"/>
    <property type="match status" value="1"/>
</dbReference>
<feature type="binding site" evidence="9">
    <location>
        <begin position="10"/>
        <end position="17"/>
    </location>
    <ligand>
        <name>ATP</name>
        <dbReference type="ChEBI" id="CHEBI:30616"/>
    </ligand>
</feature>
<dbReference type="InterPro" id="IPR046885">
    <property type="entry name" value="MnmA-like_C"/>
</dbReference>
<feature type="active site" description="Nucleophile" evidence="9">
    <location>
        <position position="96"/>
    </location>
</feature>
<dbReference type="Proteomes" id="UP000650524">
    <property type="component" value="Unassembled WGS sequence"/>
</dbReference>
<dbReference type="EC" id="2.8.1.13" evidence="9"/>
<feature type="domain" description="tRNA-specific 2-thiouridylase MnmA-like C-terminal" evidence="10">
    <location>
        <begin position="276"/>
        <end position="348"/>
    </location>
</feature>
<evidence type="ECO:0000259" key="10">
    <source>
        <dbReference type="Pfam" id="PF20258"/>
    </source>
</evidence>
<dbReference type="InterPro" id="IPR004506">
    <property type="entry name" value="MnmA-like"/>
</dbReference>
<accession>A0A8J6MXF8</accession>
<name>A0A8J6MXF8_9DELT</name>
<evidence type="ECO:0000259" key="11">
    <source>
        <dbReference type="Pfam" id="PF20259"/>
    </source>
</evidence>
<comment type="subcellular location">
    <subcellularLocation>
        <location evidence="9">Cytoplasm</location>
    </subcellularLocation>
</comment>
<keyword evidence="3 9" id="KW-0819">tRNA processing</keyword>
<dbReference type="GO" id="GO:0002143">
    <property type="term" value="P:tRNA wobble position uridine thiolation"/>
    <property type="evidence" value="ECO:0007669"/>
    <property type="project" value="TreeGrafter"/>
</dbReference>
<evidence type="ECO:0000256" key="8">
    <source>
        <dbReference type="ARBA" id="ARBA00051542"/>
    </source>
</evidence>
<evidence type="ECO:0000256" key="7">
    <source>
        <dbReference type="ARBA" id="ARBA00023157"/>
    </source>
</evidence>
<comment type="catalytic activity">
    <reaction evidence="8 9">
        <text>S-sulfanyl-L-cysteinyl-[protein] + uridine(34) in tRNA + AH2 + ATP = 2-thiouridine(34) in tRNA + L-cysteinyl-[protein] + A + AMP + diphosphate + H(+)</text>
        <dbReference type="Rhea" id="RHEA:47032"/>
        <dbReference type="Rhea" id="RHEA-COMP:10131"/>
        <dbReference type="Rhea" id="RHEA-COMP:11726"/>
        <dbReference type="Rhea" id="RHEA-COMP:11727"/>
        <dbReference type="Rhea" id="RHEA-COMP:11728"/>
        <dbReference type="ChEBI" id="CHEBI:13193"/>
        <dbReference type="ChEBI" id="CHEBI:15378"/>
        <dbReference type="ChEBI" id="CHEBI:17499"/>
        <dbReference type="ChEBI" id="CHEBI:29950"/>
        <dbReference type="ChEBI" id="CHEBI:30616"/>
        <dbReference type="ChEBI" id="CHEBI:33019"/>
        <dbReference type="ChEBI" id="CHEBI:61963"/>
        <dbReference type="ChEBI" id="CHEBI:65315"/>
        <dbReference type="ChEBI" id="CHEBI:87170"/>
        <dbReference type="ChEBI" id="CHEBI:456215"/>
        <dbReference type="EC" id="2.8.1.13"/>
    </reaction>
</comment>
<dbReference type="GO" id="GO:0103016">
    <property type="term" value="F:tRNA-uridine 2-sulfurtransferase activity"/>
    <property type="evidence" value="ECO:0007669"/>
    <property type="project" value="UniProtKB-EC"/>
</dbReference>
<comment type="caution">
    <text evidence="9">Lacks conserved residue(s) required for the propagation of feature annotation.</text>
</comment>
<proteinExistence type="inferred from homology"/>
<evidence type="ECO:0000256" key="2">
    <source>
        <dbReference type="ARBA" id="ARBA00022679"/>
    </source>
</evidence>
<feature type="binding site" evidence="9">
    <location>
        <position position="120"/>
    </location>
    <ligand>
        <name>ATP</name>
        <dbReference type="ChEBI" id="CHEBI:30616"/>
    </ligand>
</feature>
<evidence type="ECO:0000256" key="5">
    <source>
        <dbReference type="ARBA" id="ARBA00022840"/>
    </source>
</evidence>
<keyword evidence="2 9" id="KW-0808">Transferase</keyword>
<comment type="function">
    <text evidence="9">Catalyzes the 2-thiolation of uridine at the wobble position (U34) of tRNA, leading to the formation of s(2)U34.</text>
</comment>
<dbReference type="NCBIfam" id="NF001138">
    <property type="entry name" value="PRK00143.1"/>
    <property type="match status" value="1"/>
</dbReference>
<dbReference type="NCBIfam" id="TIGR00420">
    <property type="entry name" value="trmU"/>
    <property type="match status" value="1"/>
</dbReference>
<feature type="domain" description="tRNA-specific 2-thiouridylase MnmA-like central" evidence="11">
    <location>
        <begin position="212"/>
        <end position="266"/>
    </location>
</feature>
<evidence type="ECO:0000256" key="9">
    <source>
        <dbReference type="HAMAP-Rule" id="MF_00144"/>
    </source>
</evidence>
<feature type="binding site" evidence="9">
    <location>
        <position position="36"/>
    </location>
    <ligand>
        <name>ATP</name>
        <dbReference type="ChEBI" id="CHEBI:30616"/>
    </ligand>
</feature>
<dbReference type="GO" id="GO:0005737">
    <property type="term" value="C:cytoplasm"/>
    <property type="evidence" value="ECO:0007669"/>
    <property type="project" value="UniProtKB-SubCell"/>
</dbReference>
<dbReference type="Pfam" id="PF20258">
    <property type="entry name" value="tRNA_Me_trans_C"/>
    <property type="match status" value="1"/>
</dbReference>